<sequence length="1174" mass="127378">MSELPETFSETFGFHLDGHKDGIKLFDDPVDLGNESLAKLPLQLLAVGNIKKIYVASNGAKVVIGRVETLGEDRRYFDMPNTTTVALSADNETIYIVADNLLKRASTEDILLGKHDFKKVASDVTSFRASPTVTSLHASLLNQGSLMIYHDDLQCHTIGSVSGFAWNTDGISIATVYGGEFKVQKYDGTELATYSDDLATFNQVAPVFEDRWLLVSTPEGEDPVYTLLEKKGSEFTSYEVPLAPPFGEAERAPLLYISYLQNWIKDKTLTLVTSALSTEISTIFANASNTELVSHANDTDRAELPMDDASGEDTLPVGFAVDITGTMRVVKEPCQGVEEANGVLPRLFCLNNAGNLIVWDVFESAEINKENLSLERALPQLTEVDKLTSSQEKASVLVSNDKLLDFSGPFSSAIPKHEPKSEAETQKPSAPPASPFKSGFGTIGLGSSSSTTPSSSGFGQLGFSALGTSKAAGDSGFGKSGFGQSGFGLSGFGQSGFGQSGFGQSGFGQSGFGLKTATQSSGADVKSGFGSYASKGNAFAYSTSSPFGNASSGNDIFGSKNDEQSQKDSIFGELSKGILGETSETKSTFGQSFGAKPFGSSSEGKSIFGQPTDSKLEDESSKSKTIFGGVSDMKPFGKSGDPYSSFGNLASNLGEGLPTLGQSSEKPSPESPLKQLTSSKPFGTKEQSLKDFVSNAKSSLEAASGFGNLSLGEKDTGSSLFGKRPSTTSEKKSSIFGVISNETSPFGEPMQSEKNYTKTPLTEAKEDLAKLDVSNDSTPDKLLDESEDKDLKSNSISPESEEEALDSSTKSTRPVDQVDVSSPSGQEVPAPSANETSEEKGKHLNLDPMLGSEEQNNDKIPSLPSQKPNLIPSDEKSSSVRRVEQSLQRKNGSETEATDFADEETSDKEVSASPLIDAPPSLVDFEMLVLSGLEKLENSGTKVEQEMRTILQTTDAMIKVLITNSHHIASRIRALEYDKDENDYKRLGTTNAVAKKAMELRLMGEKALSSATDLNRKIDDIMEIAEASEKWLFRCERALSLLSKYERSIKLKELKERPLEIKAEIMRRKLRQKMAEVERQYDEAMRAIMPLQIRKKIDNGLVDKLEQVVYEINTKIKMYSKDISKIEEDIALLSEQRLIKDTPEVDTSLPLTFLDTKWKWARELHNPQVYRSEL</sequence>
<dbReference type="VEuPathDB" id="FungiDB:CJI96_0001357"/>
<keyword evidence="4" id="KW-0175">Coiled coil</keyword>
<comment type="subcellular location">
    <subcellularLocation>
        <location evidence="1">Nucleus</location>
    </subcellularLocation>
</comment>
<name>A0A0L0P1B4_CANAR</name>
<evidence type="ECO:0000313" key="7">
    <source>
        <dbReference type="EMBL" id="KNE00034.1"/>
    </source>
</evidence>
<comment type="caution">
    <text evidence="7">The sequence shown here is derived from an EMBL/GenBank/DDBJ whole genome shotgun (WGS) entry which is preliminary data.</text>
</comment>
<feature type="region of interest" description="Disordered" evidence="5">
    <location>
        <begin position="414"/>
        <end position="438"/>
    </location>
</feature>
<feature type="region of interest" description="Disordered" evidence="5">
    <location>
        <begin position="583"/>
        <end position="690"/>
    </location>
</feature>
<evidence type="ECO:0000313" key="8">
    <source>
        <dbReference type="Proteomes" id="UP000037122"/>
    </source>
</evidence>
<dbReference type="Proteomes" id="UP000037122">
    <property type="component" value="Unassembled WGS sequence"/>
</dbReference>
<accession>A0A0L0P1B4</accession>
<feature type="domain" description="Nucleoporin Nup159/Nup146 N-terminal" evidence="6">
    <location>
        <begin position="42"/>
        <end position="356"/>
    </location>
</feature>
<organism evidence="7 8">
    <name type="scientific">Candidozyma auris</name>
    <name type="common">Yeast</name>
    <name type="synonym">Candida auris</name>
    <dbReference type="NCBI Taxonomy" id="498019"/>
    <lineage>
        <taxon>Eukaryota</taxon>
        <taxon>Fungi</taxon>
        <taxon>Dikarya</taxon>
        <taxon>Ascomycota</taxon>
        <taxon>Saccharomycotina</taxon>
        <taxon>Pichiomycetes</taxon>
        <taxon>Metschnikowiaceae</taxon>
        <taxon>Candidozyma</taxon>
    </lineage>
</organism>
<evidence type="ECO:0000256" key="3">
    <source>
        <dbReference type="ARBA" id="ARBA00023242"/>
    </source>
</evidence>
<evidence type="ECO:0000256" key="5">
    <source>
        <dbReference type="SAM" id="MobiDB-lite"/>
    </source>
</evidence>
<feature type="compositionally biased region" description="Acidic residues" evidence="5">
    <location>
        <begin position="896"/>
        <end position="906"/>
    </location>
</feature>
<dbReference type="VEuPathDB" id="FungiDB:QG37_02979"/>
<feature type="compositionally biased region" description="Polar residues" evidence="5">
    <location>
        <begin position="806"/>
        <end position="825"/>
    </location>
</feature>
<protein>
    <recommendedName>
        <fullName evidence="6">Nucleoporin Nup159/Nup146 N-terminal domain-containing protein</fullName>
    </recommendedName>
</protein>
<evidence type="ECO:0000256" key="1">
    <source>
        <dbReference type="ARBA" id="ARBA00004123"/>
    </source>
</evidence>
<feature type="compositionally biased region" description="Polar residues" evidence="5">
    <location>
        <begin position="599"/>
        <end position="612"/>
    </location>
</feature>
<dbReference type="VEuPathDB" id="FungiDB:CJJ09_002931"/>
<proteinExistence type="predicted"/>
<feature type="coiled-coil region" evidence="4">
    <location>
        <begin position="1060"/>
        <end position="1087"/>
    </location>
</feature>
<feature type="region of interest" description="Disordered" evidence="5">
    <location>
        <begin position="703"/>
        <end position="917"/>
    </location>
</feature>
<evidence type="ECO:0000256" key="4">
    <source>
        <dbReference type="SAM" id="Coils"/>
    </source>
</evidence>
<dbReference type="AlphaFoldDB" id="A0A0L0P1B4"/>
<dbReference type="Gene3D" id="2.130.10.10">
    <property type="entry name" value="YVTN repeat-like/Quinoprotein amine dehydrogenase"/>
    <property type="match status" value="1"/>
</dbReference>
<feature type="compositionally biased region" description="Basic and acidic residues" evidence="5">
    <location>
        <begin position="873"/>
        <end position="884"/>
    </location>
</feature>
<dbReference type="EMBL" id="LGST01000020">
    <property type="protein sequence ID" value="KNE00034.1"/>
    <property type="molecule type" value="Genomic_DNA"/>
</dbReference>
<reference evidence="8" key="1">
    <citation type="journal article" date="2015" name="BMC Genomics">
        <title>Draft genome of a commonly misdiagnosed multidrug resistant pathogen Candida auris.</title>
        <authorList>
            <person name="Chatterjee S."/>
            <person name="Alampalli S.V."/>
            <person name="Nageshan R.K."/>
            <person name="Chettiar S.T."/>
            <person name="Joshi S."/>
            <person name="Tatu U.S."/>
        </authorList>
    </citation>
    <scope>NUCLEOTIDE SEQUENCE [LARGE SCALE GENOMIC DNA]</scope>
    <source>
        <strain evidence="8">6684</strain>
    </source>
</reference>
<dbReference type="VEuPathDB" id="FungiDB:CJI97_000990"/>
<dbReference type="SUPFAM" id="SSF117289">
    <property type="entry name" value="Nucleoporin domain"/>
    <property type="match status" value="1"/>
</dbReference>
<gene>
    <name evidence="7" type="ORF">QG37_02979</name>
</gene>
<feature type="compositionally biased region" description="Basic and acidic residues" evidence="5">
    <location>
        <begin position="415"/>
        <end position="425"/>
    </location>
</feature>
<dbReference type="InterPro" id="IPR039462">
    <property type="entry name" value="Nup159/Nup146_N"/>
</dbReference>
<dbReference type="InterPro" id="IPR015943">
    <property type="entry name" value="WD40/YVTN_repeat-like_dom_sf"/>
</dbReference>
<dbReference type="GO" id="GO:0005634">
    <property type="term" value="C:nucleus"/>
    <property type="evidence" value="ECO:0007669"/>
    <property type="project" value="UniProtKB-SubCell"/>
</dbReference>
<feature type="compositionally biased region" description="Basic and acidic residues" evidence="5">
    <location>
        <begin position="778"/>
        <end position="792"/>
    </location>
</feature>
<dbReference type="VEuPathDB" id="FungiDB:CJJ07_001551"/>
<dbReference type="VEuPathDB" id="FungiDB:B9J08_000971"/>
<keyword evidence="2" id="KW-0813">Transport</keyword>
<keyword evidence="3" id="KW-0539">Nucleus</keyword>
<evidence type="ECO:0000259" key="6">
    <source>
        <dbReference type="Pfam" id="PF16755"/>
    </source>
</evidence>
<dbReference type="Pfam" id="PF16755">
    <property type="entry name" value="Beta-prop_NUP159_NUP214"/>
    <property type="match status" value="1"/>
</dbReference>
<evidence type="ECO:0000256" key="2">
    <source>
        <dbReference type="ARBA" id="ARBA00022448"/>
    </source>
</evidence>